<evidence type="ECO:0000313" key="6">
    <source>
        <dbReference type="EMBL" id="ODV62854.1"/>
    </source>
</evidence>
<dbReference type="Pfam" id="PF16213">
    <property type="entry name" value="DCB"/>
    <property type="match status" value="1"/>
</dbReference>
<dbReference type="OrthoDB" id="294853at2759"/>
<dbReference type="Proteomes" id="UP000095038">
    <property type="component" value="Unassembled WGS sequence"/>
</dbReference>
<evidence type="ECO:0008006" key="8">
    <source>
        <dbReference type="Google" id="ProtNLM"/>
    </source>
</evidence>
<evidence type="ECO:0000259" key="3">
    <source>
        <dbReference type="Pfam" id="PF12783"/>
    </source>
</evidence>
<feature type="domain" description="Mon2/Sec7/BIG1-like HUS" evidence="3">
    <location>
        <begin position="210"/>
        <end position="365"/>
    </location>
</feature>
<organism evidence="6 7">
    <name type="scientific">Ascoidea rubescens DSM 1968</name>
    <dbReference type="NCBI Taxonomy" id="1344418"/>
    <lineage>
        <taxon>Eukaryota</taxon>
        <taxon>Fungi</taxon>
        <taxon>Dikarya</taxon>
        <taxon>Ascomycota</taxon>
        <taxon>Saccharomycotina</taxon>
        <taxon>Saccharomycetes</taxon>
        <taxon>Ascoideaceae</taxon>
        <taxon>Ascoidea</taxon>
    </lineage>
</organism>
<accession>A0A1D2VMP3</accession>
<keyword evidence="1" id="KW-0813">Transport</keyword>
<reference evidence="7" key="1">
    <citation type="submission" date="2016-05" db="EMBL/GenBank/DDBJ databases">
        <title>Comparative genomics of biotechnologically important yeasts.</title>
        <authorList>
            <consortium name="DOE Joint Genome Institute"/>
            <person name="Riley R."/>
            <person name="Haridas S."/>
            <person name="Wolfe K.H."/>
            <person name="Lopes M.R."/>
            <person name="Hittinger C.T."/>
            <person name="Goker M."/>
            <person name="Salamov A."/>
            <person name="Wisecaver J."/>
            <person name="Long T.M."/>
            <person name="Aerts A.L."/>
            <person name="Barry K."/>
            <person name="Choi C."/>
            <person name="Clum A."/>
            <person name="Coughlan A.Y."/>
            <person name="Deshpande S."/>
            <person name="Douglass A.P."/>
            <person name="Hanson S.J."/>
            <person name="Klenk H.-P."/>
            <person name="Labutti K."/>
            <person name="Lapidus A."/>
            <person name="Lindquist E."/>
            <person name="Lipzen A."/>
            <person name="Meier-Kolthoff J.P."/>
            <person name="Ohm R.A."/>
            <person name="Otillar R.P."/>
            <person name="Pangilinan J."/>
            <person name="Peng Y."/>
            <person name="Rokas A."/>
            <person name="Rosa C.A."/>
            <person name="Scheuner C."/>
            <person name="Sibirny A.A."/>
            <person name="Slot J.C."/>
            <person name="Stielow J.B."/>
            <person name="Sun H."/>
            <person name="Kurtzman C.P."/>
            <person name="Blackwell M."/>
            <person name="Grigoriev I.V."/>
            <person name="Jeffries T.W."/>
        </authorList>
    </citation>
    <scope>NUCLEOTIDE SEQUENCE [LARGE SCALE GENOMIC DNA]</scope>
    <source>
        <strain evidence="7">DSM 1968</strain>
    </source>
</reference>
<evidence type="ECO:0000256" key="2">
    <source>
        <dbReference type="ARBA" id="ARBA00022927"/>
    </source>
</evidence>
<keyword evidence="7" id="KW-1185">Reference proteome</keyword>
<evidence type="ECO:0000256" key="1">
    <source>
        <dbReference type="ARBA" id="ARBA00022448"/>
    </source>
</evidence>
<dbReference type="RefSeq" id="XP_020049161.1">
    <property type="nucleotide sequence ID" value="XM_020191556.1"/>
</dbReference>
<dbReference type="InterPro" id="IPR032817">
    <property type="entry name" value="Mon2_C"/>
</dbReference>
<dbReference type="InterPro" id="IPR032629">
    <property type="entry name" value="DCB_dom"/>
</dbReference>
<protein>
    <recommendedName>
        <fullName evidence="8">Endosomal peripheral membrane protein</fullName>
    </recommendedName>
</protein>
<name>A0A1D2VMP3_9ASCO</name>
<feature type="domain" description="Mon2/Sec7/BIG1-like dimerisation and cyclophilin-binding" evidence="5">
    <location>
        <begin position="4"/>
        <end position="179"/>
    </location>
</feature>
<proteinExistence type="predicted"/>
<sequence length="1770" mass="203861">MATVQLLTSELTNLASESRRRTPEIRHASEKSLEILKSYRPSIQNESDFLQSLSLRPEFFRPFILSCQSRNTKYSAIAVQCLNRLIIEKSLPISLLNDIIDSLTEATHLAIEIQLKILQILPSLFQIYGNYINNELISKLLSICALLQGVNKVPVVINTAAATLQQLIVFIFDKVSDEDLFLKNNPNSIVEKKFDVPIDNNKKIKISSNAYDAQRIFIDLCTLIEHHRPKFLRFTYLPETFNLELIESILTNHTDLFSNHVELAYLVRTRIIPLLLRSFSINKEFPVITRVSRIIYLLIRRNLNILIVETEVIISLLNHILSLDSNSPFWKKILALEIFNGLFTDFNLIKNLFLEYDNKPDRKKVINDFFKTVYQILDSSNSKKLLDFGSILHPPSPSPSSDLSYFLSSKNSLPKVLYIDLLDKADAPHIPDNYIYYLILNCSINFAEGIGRFIMDLSSTPELISYLDASSLIPLQSSEMYRSDSNSTSNSDSHQSKQILYLNSSKLFEKLKDSSIKNDIVFSNKLIFKNYEILLSILKIFLYSNLDNDFFHNLIRSLQKLCYVSGILGLKQTRTDIILVFAIATINNTGKLGYQSPDINSLQSADQKNPANSITSSDDDKKKSFLSLSGTVVGALTQKLNQASSITYNLTPQKPSSNQLLLHTRYMNSRNLITLRALINIAISLGPTLNSSWRIIFVTLQWVNYYINGLSEEFDKNFDNSSLKKTEISASEKSLVENSIKKLLETTKDYSDDSFFGLIKALVSLSNDVLLSGKNDDKVNFELIKDSVYKTSPIEPQNKDVKKITLFPCYYNKIFFFLNIGEITELNSFRFLKGLAVANNKKELSSINMTQKSWNLILNYSIEVASKQTLSIVLRNKISITFNFIIKSLVLCCHTKEDRSVNVDYEKIDEKADTVFLDSLLLFLNKIIQLDQNSKKFNNTELNSVIISEFDMIINSLLNLKELLDKSGSYFKEDSWDIMFKIINLPFKFYFSFDNESETFLRKNPLILEKKSILIKTSFDALQLILNDFLNTLPSNILKTVIDTLFNFINQNYEINISFSAISYFWMVSDYLRDFLQPYKMDRVLQASLENMITNKEELIDTILSKRGEENKLILYSSIWVYLLYILVRICNDERTQVRNGSIQTFFRIIDSHGQYLPSWILIYNIVIYDLLKIRPNDLFLTSNTQERKAITDLKELGANPTDPKLKSSSKSEWTESFMLIINGLVRLYTTFLVEFDEKNLSTLINYWKGLLTYFDNILQLNWDSCNLKVYESIGDLTGAFIDKTDLENDRLPLEIRISLFNFWAKQSISLNYLDNQNYQDTIIALIKSYVPLYKLNESNLNYEMVKQSLMIFNRAVRYPVLPKFSSDNISCTVLQKAIIDNLKLIKSKDALIQSLVILQLASIMILPFSTRRKMEGKLKENKSYNGKIATFIAISYSVLPLLAERISNIEDYSSLIKDKTFIRLFSSCLEPIKFKALGVPVNKNKEYVGRKELWMETIELLGFVTRKAIKVFAPDIENNICPLQVKEDMWSLIIEAVKTCLTSNNNRSDYEIFDIQMYEKFKEIILPYLSFESLNYQLLEELVTSIWKTSFLYSLNDIEKSMISGIGDPIEIATLVSQLEAEKNIGTTENFQLTSRYKISFICLSDLISLSQPTRRQGEEEDFAVRSKRLIGQKCLPYFICRAGLVLRKFIADESLINLSPLPRVQQLELVIVLNGLNSILENHEEVESLHVLYPLIIRCISVTHKVRESEILLEKIFLKLNLRNRKRR</sequence>
<dbReference type="InterPro" id="IPR032691">
    <property type="entry name" value="Mon2/Sec7/BIG1-like_HUS"/>
</dbReference>
<keyword evidence="2" id="KW-0653">Protein transport</keyword>
<dbReference type="Pfam" id="PF12783">
    <property type="entry name" value="Sec7-like_HUS"/>
    <property type="match status" value="1"/>
</dbReference>
<gene>
    <name evidence="6" type="ORF">ASCRUDRAFT_68663</name>
</gene>
<dbReference type="GeneID" id="30965192"/>
<feature type="domain" description="Mon2 C-terminal" evidence="4">
    <location>
        <begin position="1028"/>
        <end position="1231"/>
    </location>
</feature>
<dbReference type="EMBL" id="KV454476">
    <property type="protein sequence ID" value="ODV62854.1"/>
    <property type="molecule type" value="Genomic_DNA"/>
</dbReference>
<dbReference type="STRING" id="1344418.A0A1D2VMP3"/>
<evidence type="ECO:0000259" key="4">
    <source>
        <dbReference type="Pfam" id="PF16206"/>
    </source>
</evidence>
<dbReference type="FunCoup" id="A0A1D2VMP3">
    <property type="interactions" value="750"/>
</dbReference>
<dbReference type="Pfam" id="PF16206">
    <property type="entry name" value="Mon2_C"/>
    <property type="match status" value="1"/>
</dbReference>
<dbReference type="GO" id="GO:0015031">
    <property type="term" value="P:protein transport"/>
    <property type="evidence" value="ECO:0007669"/>
    <property type="project" value="UniProtKB-KW"/>
</dbReference>
<evidence type="ECO:0000259" key="5">
    <source>
        <dbReference type="Pfam" id="PF16213"/>
    </source>
</evidence>
<dbReference type="GO" id="GO:0005794">
    <property type="term" value="C:Golgi apparatus"/>
    <property type="evidence" value="ECO:0007669"/>
    <property type="project" value="UniProtKB-ARBA"/>
</dbReference>
<evidence type="ECO:0000313" key="7">
    <source>
        <dbReference type="Proteomes" id="UP000095038"/>
    </source>
</evidence>
<dbReference type="InParanoid" id="A0A1D2VMP3"/>